<protein>
    <submittedName>
        <fullName evidence="11">Sodium:proton antiporter</fullName>
    </submittedName>
</protein>
<dbReference type="InterPro" id="IPR052180">
    <property type="entry name" value="NhaC_Na-H+_Antiporter"/>
</dbReference>
<evidence type="ECO:0000256" key="5">
    <source>
        <dbReference type="ARBA" id="ARBA00022692"/>
    </source>
</evidence>
<reference evidence="11 12" key="1">
    <citation type="submission" date="2018-04" db="EMBL/GenBank/DDBJ databases">
        <title>Thalassorhabdus spongiae gen. nov., sp. nov., isolated from a marine sponge in South-West Iceland.</title>
        <authorList>
            <person name="Knobloch S."/>
            <person name="Daussin A."/>
            <person name="Johannsson R."/>
            <person name="Marteinsson V.T."/>
        </authorList>
    </citation>
    <scope>NUCLEOTIDE SEQUENCE [LARGE SCALE GENOMIC DNA]</scope>
    <source>
        <strain evidence="11 12">Hp12</strain>
    </source>
</reference>
<feature type="transmembrane region" description="Helical" evidence="9">
    <location>
        <begin position="48"/>
        <end position="68"/>
    </location>
</feature>
<feature type="transmembrane region" description="Helical" evidence="9">
    <location>
        <begin position="291"/>
        <end position="315"/>
    </location>
</feature>
<dbReference type="Pfam" id="PF03553">
    <property type="entry name" value="Na_H_antiporter"/>
    <property type="match status" value="2"/>
</dbReference>
<dbReference type="OrthoDB" id="9762978at2"/>
<evidence type="ECO:0000313" key="12">
    <source>
        <dbReference type="Proteomes" id="UP000244906"/>
    </source>
</evidence>
<evidence type="ECO:0000256" key="6">
    <source>
        <dbReference type="ARBA" id="ARBA00022989"/>
    </source>
</evidence>
<feature type="transmembrane region" description="Helical" evidence="9">
    <location>
        <begin position="421"/>
        <end position="438"/>
    </location>
</feature>
<keyword evidence="3" id="KW-0050">Antiport</keyword>
<comment type="similarity">
    <text evidence="8">Belongs to the NhaC Na(+)/H(+) (TC 2.A.35) antiporter family.</text>
</comment>
<evidence type="ECO:0000313" key="11">
    <source>
        <dbReference type="EMBL" id="PVZ67802.1"/>
    </source>
</evidence>
<dbReference type="PANTHER" id="PTHR33451">
    <property type="entry name" value="MALATE-2H(+)/NA(+)-LACTATE ANTIPORTER"/>
    <property type="match status" value="1"/>
</dbReference>
<keyword evidence="7 9" id="KW-0472">Membrane</keyword>
<gene>
    <name evidence="11" type="ORF">DC094_14475</name>
</gene>
<evidence type="ECO:0000256" key="9">
    <source>
        <dbReference type="SAM" id="Phobius"/>
    </source>
</evidence>
<dbReference type="InterPro" id="IPR018461">
    <property type="entry name" value="Na/H_Antiport_NhaC-like_C"/>
</dbReference>
<dbReference type="RefSeq" id="WP_116688000.1">
    <property type="nucleotide sequence ID" value="NZ_CAWNYD010000006.1"/>
</dbReference>
<feature type="transmembrane region" description="Helical" evidence="9">
    <location>
        <begin position="248"/>
        <end position="279"/>
    </location>
</feature>
<dbReference type="PANTHER" id="PTHR33451:SF5">
    <property type="entry name" value="NA+_H+ ANTIPORTER"/>
    <property type="match status" value="1"/>
</dbReference>
<evidence type="ECO:0000259" key="10">
    <source>
        <dbReference type="Pfam" id="PF03553"/>
    </source>
</evidence>
<feature type="transmembrane region" description="Helical" evidence="9">
    <location>
        <begin position="209"/>
        <end position="228"/>
    </location>
</feature>
<dbReference type="GO" id="GO:0005886">
    <property type="term" value="C:plasma membrane"/>
    <property type="evidence" value="ECO:0007669"/>
    <property type="project" value="UniProtKB-SubCell"/>
</dbReference>
<dbReference type="AlphaFoldDB" id="A0A2V1GZ70"/>
<keyword evidence="5 9" id="KW-0812">Transmembrane</keyword>
<feature type="transmembrane region" description="Helical" evidence="9">
    <location>
        <begin position="21"/>
        <end position="42"/>
    </location>
</feature>
<evidence type="ECO:0000256" key="3">
    <source>
        <dbReference type="ARBA" id="ARBA00022449"/>
    </source>
</evidence>
<dbReference type="GO" id="GO:0015297">
    <property type="term" value="F:antiporter activity"/>
    <property type="evidence" value="ECO:0007669"/>
    <property type="project" value="UniProtKB-KW"/>
</dbReference>
<feature type="transmembrane region" description="Helical" evidence="9">
    <location>
        <begin position="89"/>
        <end position="112"/>
    </location>
</feature>
<sequence>MTQIQSATTSNSVEKPLGRGIALVPILLFLAIFIGSGIYHSLAGTDFAFYQLKAPVAVLPALILALFISRQKLNAALETFLEGIGNVNLITMCMVFLLAGAFAAVTKAIGGVDATVALGLSLVPESLVLPGIFVIAAFIATAMGTSMGTIAAVAPVAVGAAEATGMSLGITMGAVVGGAMFGDNLSIISDTTIAATRSQGCEMKDKFRVNFKLALPAAIITLISLFILNDAAPVAAKDTGSILLVVPYVAVLALALSGLNVLLVLGSGLIISGVIGLLVADYSFGQYTNDIYAGFSNMFEIMLLSMLVGGLSALIKQQGGLVWLSEKIRNLTKNGGKRAGCLGIASLAVATDACTANNTVAIIISGDVAKDIANEHAIEPKQTASLLDIFSCAVQGVIPWGAQLLLAGSIAGLSPVELSLSVHYCLALAVIALASIWLQKVPVTTGNQKKFA</sequence>
<keyword evidence="4" id="KW-1003">Cell membrane</keyword>
<feature type="domain" description="Na+/H+ antiporter NhaC-like C-terminal" evidence="10">
    <location>
        <begin position="242"/>
        <end position="431"/>
    </location>
</feature>
<evidence type="ECO:0000256" key="2">
    <source>
        <dbReference type="ARBA" id="ARBA00022448"/>
    </source>
</evidence>
<evidence type="ECO:0000256" key="4">
    <source>
        <dbReference type="ARBA" id="ARBA00022475"/>
    </source>
</evidence>
<organism evidence="11 12">
    <name type="scientific">Pelagibaculum spongiae</name>
    <dbReference type="NCBI Taxonomy" id="2080658"/>
    <lineage>
        <taxon>Bacteria</taxon>
        <taxon>Pseudomonadati</taxon>
        <taxon>Pseudomonadota</taxon>
        <taxon>Gammaproteobacteria</taxon>
        <taxon>Oceanospirillales</taxon>
        <taxon>Pelagibaculum</taxon>
    </lineage>
</organism>
<keyword evidence="2" id="KW-0813">Transport</keyword>
<name>A0A2V1GZ70_9GAMM</name>
<evidence type="ECO:0000256" key="8">
    <source>
        <dbReference type="ARBA" id="ARBA00038435"/>
    </source>
</evidence>
<accession>A0A2V1GZ70</accession>
<keyword evidence="6 9" id="KW-1133">Transmembrane helix</keyword>
<keyword evidence="12" id="KW-1185">Reference proteome</keyword>
<comment type="subcellular location">
    <subcellularLocation>
        <location evidence="1">Cell membrane</location>
        <topology evidence="1">Multi-pass membrane protein</topology>
    </subcellularLocation>
</comment>
<dbReference type="Proteomes" id="UP000244906">
    <property type="component" value="Unassembled WGS sequence"/>
</dbReference>
<feature type="transmembrane region" description="Helical" evidence="9">
    <location>
        <begin position="132"/>
        <end position="158"/>
    </location>
</feature>
<evidence type="ECO:0000256" key="1">
    <source>
        <dbReference type="ARBA" id="ARBA00004651"/>
    </source>
</evidence>
<comment type="caution">
    <text evidence="11">The sequence shown here is derived from an EMBL/GenBank/DDBJ whole genome shotgun (WGS) entry which is preliminary data.</text>
</comment>
<proteinExistence type="inferred from homology"/>
<feature type="domain" description="Na+/H+ antiporter NhaC-like C-terminal" evidence="10">
    <location>
        <begin position="23"/>
        <end position="228"/>
    </location>
</feature>
<dbReference type="EMBL" id="QDDL01000006">
    <property type="protein sequence ID" value="PVZ67802.1"/>
    <property type="molecule type" value="Genomic_DNA"/>
</dbReference>
<evidence type="ECO:0000256" key="7">
    <source>
        <dbReference type="ARBA" id="ARBA00023136"/>
    </source>
</evidence>